<dbReference type="InterPro" id="IPR003877">
    <property type="entry name" value="SPRY_dom"/>
</dbReference>
<dbReference type="EMBL" id="JBICBT010000209">
    <property type="protein sequence ID" value="KAL3120500.1"/>
    <property type="molecule type" value="Genomic_DNA"/>
</dbReference>
<dbReference type="InterPro" id="IPR044736">
    <property type="entry name" value="Gid1/RanBPM/SPLA_SPRY"/>
</dbReference>
<dbReference type="InterPro" id="IPR043136">
    <property type="entry name" value="B30.2/SPRY_sf"/>
</dbReference>
<evidence type="ECO:0000256" key="1">
    <source>
        <dbReference type="SAM" id="MobiDB-lite"/>
    </source>
</evidence>
<dbReference type="Proteomes" id="UP001620626">
    <property type="component" value="Unassembled WGS sequence"/>
</dbReference>
<feature type="domain" description="B30.2/SPRY" evidence="2">
    <location>
        <begin position="147"/>
        <end position="347"/>
    </location>
</feature>
<feature type="region of interest" description="Disordered" evidence="1">
    <location>
        <begin position="89"/>
        <end position="108"/>
    </location>
</feature>
<protein>
    <recommendedName>
        <fullName evidence="2">B30.2/SPRY domain-containing protein</fullName>
    </recommendedName>
</protein>
<comment type="caution">
    <text evidence="3">The sequence shown here is derived from an EMBL/GenBank/DDBJ whole genome shotgun (WGS) entry which is preliminary data.</text>
</comment>
<dbReference type="Pfam" id="PF00622">
    <property type="entry name" value="SPRY"/>
    <property type="match status" value="1"/>
</dbReference>
<keyword evidence="4" id="KW-1185">Reference proteome</keyword>
<dbReference type="AlphaFoldDB" id="A0ABD2LZ11"/>
<name>A0ABD2LZ11_9BILA</name>
<dbReference type="SMART" id="SM00449">
    <property type="entry name" value="SPRY"/>
    <property type="match status" value="1"/>
</dbReference>
<feature type="compositionally biased region" description="Basic and acidic residues" evidence="1">
    <location>
        <begin position="89"/>
        <end position="106"/>
    </location>
</feature>
<dbReference type="InterPro" id="IPR001870">
    <property type="entry name" value="B30.2/SPRY"/>
</dbReference>
<feature type="region of interest" description="Disordered" evidence="1">
    <location>
        <begin position="1"/>
        <end position="23"/>
    </location>
</feature>
<sequence length="455" mass="51896">MSLSIGSSSSEDDFTADQPQITVEVNGPSITSWTIVTENPTERKAIEEELMKQQKVIKEQQKKKNEKYVSADQFGALLARVIELEEEQKQQKVKEKGTATTTEKHGSANQSIKIRNDHFLKWISELEKQQLKQQKQLQDEHYDNEYDSEQFTEIQLQNDQQQKIFSNYWDANFCHSDLEIIGTECLTVRHNGDVFHGYRSVCAKHPIFLLENDQNNYANRFYFEISIQNMKDRVVVGFIAQKQMALDEYTYVLDGTYAWISNGILCKNGSHTLCTDKRCKYGAGDTVGCGIDLANRKIFFTKNGIRLDSADLRLYFSIPSDVGQLFPFISLCDSDDKIETNFAPNFMPISPTTSKIVPTNPGIVSTMLTTMTSIISPINLALLFMILCGARRNHVFVTGLSNDTENFHFYLHQFYGTPTFAPRTFAPQTLAPRNLRRPAKSTFAPQTLAPRLLRR</sequence>
<evidence type="ECO:0000313" key="4">
    <source>
        <dbReference type="Proteomes" id="UP001620626"/>
    </source>
</evidence>
<gene>
    <name evidence="3" type="ORF">niasHT_000618</name>
</gene>
<proteinExistence type="predicted"/>
<organism evidence="3 4">
    <name type="scientific">Heterodera trifolii</name>
    <dbReference type="NCBI Taxonomy" id="157864"/>
    <lineage>
        <taxon>Eukaryota</taxon>
        <taxon>Metazoa</taxon>
        <taxon>Ecdysozoa</taxon>
        <taxon>Nematoda</taxon>
        <taxon>Chromadorea</taxon>
        <taxon>Rhabditida</taxon>
        <taxon>Tylenchina</taxon>
        <taxon>Tylenchomorpha</taxon>
        <taxon>Tylenchoidea</taxon>
        <taxon>Heteroderidae</taxon>
        <taxon>Heteroderinae</taxon>
        <taxon>Heterodera</taxon>
    </lineage>
</organism>
<accession>A0ABD2LZ11</accession>
<dbReference type="PROSITE" id="PS50188">
    <property type="entry name" value="B302_SPRY"/>
    <property type="match status" value="1"/>
</dbReference>
<dbReference type="InterPro" id="IPR013320">
    <property type="entry name" value="ConA-like_dom_sf"/>
</dbReference>
<reference evidence="3 4" key="1">
    <citation type="submission" date="2024-10" db="EMBL/GenBank/DDBJ databases">
        <authorList>
            <person name="Kim D."/>
        </authorList>
    </citation>
    <scope>NUCLEOTIDE SEQUENCE [LARGE SCALE GENOMIC DNA]</scope>
    <source>
        <strain evidence="3">BH-2024</strain>
    </source>
</reference>
<dbReference type="SUPFAM" id="SSF49899">
    <property type="entry name" value="Concanavalin A-like lectins/glucanases"/>
    <property type="match status" value="1"/>
</dbReference>
<dbReference type="CDD" id="cd12885">
    <property type="entry name" value="SPRY_RanBP_like"/>
    <property type="match status" value="1"/>
</dbReference>
<dbReference type="Gene3D" id="2.60.120.920">
    <property type="match status" value="1"/>
</dbReference>
<evidence type="ECO:0000259" key="2">
    <source>
        <dbReference type="PROSITE" id="PS50188"/>
    </source>
</evidence>
<evidence type="ECO:0000313" key="3">
    <source>
        <dbReference type="EMBL" id="KAL3120500.1"/>
    </source>
</evidence>